<dbReference type="GO" id="GO:0005680">
    <property type="term" value="C:anaphase-promoting complex"/>
    <property type="evidence" value="ECO:0007669"/>
    <property type="project" value="InterPro"/>
</dbReference>
<feature type="domain" description="Anaphase-promoting complex subunit 4-like WD40" evidence="5">
    <location>
        <begin position="20"/>
        <end position="108"/>
    </location>
</feature>
<evidence type="ECO:0000313" key="7">
    <source>
        <dbReference type="Proteomes" id="UP001431783"/>
    </source>
</evidence>
<dbReference type="EMBL" id="JARQZJ010000066">
    <property type="protein sequence ID" value="KAK9880735.1"/>
    <property type="molecule type" value="Genomic_DNA"/>
</dbReference>
<sequence length="254" mass="28931">MFHTIKQLEEKNVANEIVHMSWSDRMDLVAYATVKGEVALHRLTWTRAWNLAPPLETSTVKGLAWRPDGKVLAIAYSNGEVRIVSIENKVVSKTIETCGDITCIQWVQEKNENKNKSNDNLPFSTNEDDQPNYMQYIDLSSVYLSEPPMLLSVENMHAEENQKPNILHEQSELNILLIGSKEGIIYVNIFGAFSCIQLNMNQYLGVHCSVENILSTEDLSKLFVTLKDQEHNIHILVIDSSIFKTNKNELLQLL</sequence>
<name>A0AAW1UDZ0_9CUCU</name>
<keyword evidence="2" id="KW-0498">Mitosis</keyword>
<evidence type="ECO:0000259" key="5">
    <source>
        <dbReference type="Pfam" id="PF12894"/>
    </source>
</evidence>
<dbReference type="GO" id="GO:0070979">
    <property type="term" value="P:protein K11-linked ubiquitination"/>
    <property type="evidence" value="ECO:0007669"/>
    <property type="project" value="TreeGrafter"/>
</dbReference>
<keyword evidence="7" id="KW-1185">Reference proteome</keyword>
<evidence type="ECO:0000313" key="6">
    <source>
        <dbReference type="EMBL" id="KAK9880735.1"/>
    </source>
</evidence>
<keyword evidence="4" id="KW-0131">Cell cycle</keyword>
<gene>
    <name evidence="6" type="ORF">WA026_013059</name>
</gene>
<accession>A0AAW1UDZ0</accession>
<dbReference type="InterPro" id="IPR024789">
    <property type="entry name" value="APC4"/>
</dbReference>
<dbReference type="InterPro" id="IPR036322">
    <property type="entry name" value="WD40_repeat_dom_sf"/>
</dbReference>
<organism evidence="6 7">
    <name type="scientific">Henosepilachna vigintioctopunctata</name>
    <dbReference type="NCBI Taxonomy" id="420089"/>
    <lineage>
        <taxon>Eukaryota</taxon>
        <taxon>Metazoa</taxon>
        <taxon>Ecdysozoa</taxon>
        <taxon>Arthropoda</taxon>
        <taxon>Hexapoda</taxon>
        <taxon>Insecta</taxon>
        <taxon>Pterygota</taxon>
        <taxon>Neoptera</taxon>
        <taxon>Endopterygota</taxon>
        <taxon>Coleoptera</taxon>
        <taxon>Polyphaga</taxon>
        <taxon>Cucujiformia</taxon>
        <taxon>Coccinelloidea</taxon>
        <taxon>Coccinellidae</taxon>
        <taxon>Epilachninae</taxon>
        <taxon>Epilachnini</taxon>
        <taxon>Henosepilachna</taxon>
    </lineage>
</organism>
<dbReference type="Proteomes" id="UP001431783">
    <property type="component" value="Unassembled WGS sequence"/>
</dbReference>
<dbReference type="GO" id="GO:0051301">
    <property type="term" value="P:cell division"/>
    <property type="evidence" value="ECO:0007669"/>
    <property type="project" value="UniProtKB-KW"/>
</dbReference>
<dbReference type="GO" id="GO:0034399">
    <property type="term" value="C:nuclear periphery"/>
    <property type="evidence" value="ECO:0007669"/>
    <property type="project" value="TreeGrafter"/>
</dbReference>
<dbReference type="AlphaFoldDB" id="A0AAW1UDZ0"/>
<dbReference type="Pfam" id="PF12894">
    <property type="entry name" value="ANAPC4_WD40"/>
    <property type="match status" value="1"/>
</dbReference>
<comment type="caution">
    <text evidence="6">The sequence shown here is derived from an EMBL/GenBank/DDBJ whole genome shotgun (WGS) entry which is preliminary data.</text>
</comment>
<dbReference type="PANTHER" id="PTHR13260">
    <property type="entry name" value="ANAPHASE PROMOTING COMPLEX SUBUNIT 4 APC4"/>
    <property type="match status" value="1"/>
</dbReference>
<dbReference type="InterPro" id="IPR015943">
    <property type="entry name" value="WD40/YVTN_repeat-like_dom_sf"/>
</dbReference>
<evidence type="ECO:0000256" key="2">
    <source>
        <dbReference type="ARBA" id="ARBA00022776"/>
    </source>
</evidence>
<evidence type="ECO:0000256" key="1">
    <source>
        <dbReference type="ARBA" id="ARBA00022618"/>
    </source>
</evidence>
<dbReference type="Gene3D" id="2.130.10.10">
    <property type="entry name" value="YVTN repeat-like/Quinoprotein amine dehydrogenase"/>
    <property type="match status" value="1"/>
</dbReference>
<dbReference type="InterPro" id="IPR024977">
    <property type="entry name" value="Apc4-like_WD40_dom"/>
</dbReference>
<evidence type="ECO:0000256" key="4">
    <source>
        <dbReference type="ARBA" id="ARBA00023306"/>
    </source>
</evidence>
<reference evidence="6 7" key="1">
    <citation type="submission" date="2023-03" db="EMBL/GenBank/DDBJ databases">
        <title>Genome insight into feeding habits of ladybird beetles.</title>
        <authorList>
            <person name="Li H.-S."/>
            <person name="Huang Y.-H."/>
            <person name="Pang H."/>
        </authorList>
    </citation>
    <scope>NUCLEOTIDE SEQUENCE [LARGE SCALE GENOMIC DNA]</scope>
    <source>
        <strain evidence="6">SYSU_2023b</strain>
        <tissue evidence="6">Whole body</tissue>
    </source>
</reference>
<proteinExistence type="predicted"/>
<protein>
    <recommendedName>
        <fullName evidence="5">Anaphase-promoting complex subunit 4-like WD40 domain-containing protein</fullName>
    </recommendedName>
</protein>
<dbReference type="GO" id="GO:0031145">
    <property type="term" value="P:anaphase-promoting complex-dependent catabolic process"/>
    <property type="evidence" value="ECO:0007669"/>
    <property type="project" value="InterPro"/>
</dbReference>
<evidence type="ECO:0000256" key="3">
    <source>
        <dbReference type="ARBA" id="ARBA00022786"/>
    </source>
</evidence>
<keyword evidence="3" id="KW-0833">Ubl conjugation pathway</keyword>
<dbReference type="SUPFAM" id="SSF50978">
    <property type="entry name" value="WD40 repeat-like"/>
    <property type="match status" value="1"/>
</dbReference>
<keyword evidence="1" id="KW-0132">Cell division</keyword>
<dbReference type="PANTHER" id="PTHR13260:SF0">
    <property type="entry name" value="ANAPHASE-PROMOTING COMPLEX SUBUNIT 4"/>
    <property type="match status" value="1"/>
</dbReference>